<keyword evidence="15" id="KW-1185">Reference proteome</keyword>
<comment type="subcellular location">
    <subcellularLocation>
        <location evidence="1 10">Cytoplasm</location>
    </subcellularLocation>
</comment>
<evidence type="ECO:0000256" key="8">
    <source>
        <dbReference type="ARBA" id="ARBA00023146"/>
    </source>
</evidence>
<dbReference type="InterPro" id="IPR036695">
    <property type="entry name" value="Arg-tRNA-synth_N_sf"/>
</dbReference>
<dbReference type="PRINTS" id="PR01038">
    <property type="entry name" value="TRNASYNTHARG"/>
</dbReference>
<dbReference type="PROSITE" id="PS00178">
    <property type="entry name" value="AA_TRNA_LIGASE_I"/>
    <property type="match status" value="1"/>
</dbReference>
<dbReference type="InterPro" id="IPR014729">
    <property type="entry name" value="Rossmann-like_a/b/a_fold"/>
</dbReference>
<gene>
    <name evidence="10" type="primary">argS</name>
    <name evidence="14" type="ORF">DK419_17230</name>
</gene>
<dbReference type="InterPro" id="IPR035684">
    <property type="entry name" value="ArgRS_core"/>
</dbReference>
<accession>A0A2U8WP23</accession>
<dbReference type="Gene3D" id="3.30.1360.70">
    <property type="entry name" value="Arginyl tRNA synthetase N-terminal domain"/>
    <property type="match status" value="1"/>
</dbReference>
<dbReference type="InterPro" id="IPR008909">
    <property type="entry name" value="DALR_anticod-bd"/>
</dbReference>
<dbReference type="PANTHER" id="PTHR11956">
    <property type="entry name" value="ARGINYL-TRNA SYNTHETASE"/>
    <property type="match status" value="1"/>
</dbReference>
<evidence type="ECO:0000313" key="15">
    <source>
        <dbReference type="Proteomes" id="UP000245444"/>
    </source>
</evidence>
<dbReference type="GO" id="GO:0005737">
    <property type="term" value="C:cytoplasm"/>
    <property type="evidence" value="ECO:0007669"/>
    <property type="project" value="UniProtKB-SubCell"/>
</dbReference>
<evidence type="ECO:0000256" key="7">
    <source>
        <dbReference type="ARBA" id="ARBA00022917"/>
    </source>
</evidence>
<keyword evidence="6 10" id="KW-0067">ATP-binding</keyword>
<dbReference type="InterPro" id="IPR005148">
    <property type="entry name" value="Arg-tRNA-synth_N"/>
</dbReference>
<dbReference type="SMART" id="SM01016">
    <property type="entry name" value="Arg_tRNA_synt_N"/>
    <property type="match status" value="1"/>
</dbReference>
<sequence>MNIFAAFEARIGEALETLTRAGTLPEGLDRARVVVEPPRDSSHGDLATNAALVLAKEARTNPKALAEALAADLRTDPRVTEASVAGPGFINLRLDPAVYGEVVRAALREGDAYGRGAAVPGGVNVEYVSANPTGPMHVGHGRGAVFGDALANLLVAAGRDVTREYYINDAGAQVDVLARSAFLRYREALGETVTIPEGLYPGDYLVPVGEALKDRYGDALLAKPEAEWLAPVRDFAIDSMMDRIREDLAAIGIHHDVFFSERTLQGGGNGGAVAALIADLRAKGLVYEGRLPPPKGQLPEDWEDREQTLFRATAFGDDIDRPLLKSDGSFTYFASDIAYHRSKVERGAVELIDVLGADHGGYVKRMQAAVKAVSDGRAALDVKLCQLVRLLRGGEPVKMSKRAGEFVTLREVIDEVGRDPVRFMMLYRKNDATLDFDLAKVVEQSKDNPVFYVQYAHARAASVFRQAREAFPDLDLSPAALAEADLSGLTDPGELEIMRGIAQVPRVIEAAAAAHEPHRLAFHLYELASAFHSFWNKGKDLPQLRFVNQTDRKSTEARLALVAALKGVVAANLGILGVGAPDEMR</sequence>
<comment type="subunit">
    <text evidence="10">Monomer.</text>
</comment>
<evidence type="ECO:0000256" key="3">
    <source>
        <dbReference type="ARBA" id="ARBA00022490"/>
    </source>
</evidence>
<evidence type="ECO:0000256" key="10">
    <source>
        <dbReference type="HAMAP-Rule" id="MF_00123"/>
    </source>
</evidence>
<dbReference type="Gene3D" id="1.10.730.10">
    <property type="entry name" value="Isoleucyl-tRNA Synthetase, Domain 1"/>
    <property type="match status" value="1"/>
</dbReference>
<dbReference type="Gene3D" id="3.40.50.620">
    <property type="entry name" value="HUPs"/>
    <property type="match status" value="1"/>
</dbReference>
<dbReference type="GO" id="GO:0005524">
    <property type="term" value="F:ATP binding"/>
    <property type="evidence" value="ECO:0007669"/>
    <property type="project" value="UniProtKB-UniRule"/>
</dbReference>
<organism evidence="14 15">
    <name type="scientific">Methylobacterium terrae</name>
    <dbReference type="NCBI Taxonomy" id="2202827"/>
    <lineage>
        <taxon>Bacteria</taxon>
        <taxon>Pseudomonadati</taxon>
        <taxon>Pseudomonadota</taxon>
        <taxon>Alphaproteobacteria</taxon>
        <taxon>Hyphomicrobiales</taxon>
        <taxon>Methylobacteriaceae</taxon>
        <taxon>Methylobacterium</taxon>
    </lineage>
</organism>
<keyword evidence="7 10" id="KW-0648">Protein biosynthesis</keyword>
<evidence type="ECO:0000256" key="2">
    <source>
        <dbReference type="ARBA" id="ARBA00005594"/>
    </source>
</evidence>
<dbReference type="InterPro" id="IPR001412">
    <property type="entry name" value="aa-tRNA-synth_I_CS"/>
</dbReference>
<evidence type="ECO:0000256" key="6">
    <source>
        <dbReference type="ARBA" id="ARBA00022840"/>
    </source>
</evidence>
<dbReference type="AlphaFoldDB" id="A0A2U8WP23"/>
<dbReference type="EMBL" id="CP029553">
    <property type="protein sequence ID" value="AWN47847.1"/>
    <property type="molecule type" value="Genomic_DNA"/>
</dbReference>
<keyword evidence="4 10" id="KW-0436">Ligase</keyword>
<dbReference type="KEGG" id="mtea:DK419_17230"/>
<evidence type="ECO:0000256" key="1">
    <source>
        <dbReference type="ARBA" id="ARBA00004496"/>
    </source>
</evidence>
<dbReference type="SUPFAM" id="SSF47323">
    <property type="entry name" value="Anticodon-binding domain of a subclass of class I aminoacyl-tRNA synthetases"/>
    <property type="match status" value="1"/>
</dbReference>
<dbReference type="SUPFAM" id="SSF55190">
    <property type="entry name" value="Arginyl-tRNA synthetase (ArgRS), N-terminal 'additional' domain"/>
    <property type="match status" value="1"/>
</dbReference>
<dbReference type="Proteomes" id="UP000245444">
    <property type="component" value="Chromosome"/>
</dbReference>
<dbReference type="GO" id="GO:0004814">
    <property type="term" value="F:arginine-tRNA ligase activity"/>
    <property type="evidence" value="ECO:0007669"/>
    <property type="project" value="UniProtKB-UniRule"/>
</dbReference>
<dbReference type="SMART" id="SM00836">
    <property type="entry name" value="DALR_1"/>
    <property type="match status" value="1"/>
</dbReference>
<reference evidence="14 15" key="1">
    <citation type="submission" date="2018-05" db="EMBL/GenBank/DDBJ databases">
        <title>Complete Genome Sequence of Methylobacterium sp. 17Sr1-28.</title>
        <authorList>
            <person name="Srinivasan S."/>
        </authorList>
    </citation>
    <scope>NUCLEOTIDE SEQUENCE [LARGE SCALE GENOMIC DNA]</scope>
    <source>
        <strain evidence="14 15">17Sr1-28</strain>
    </source>
</reference>
<keyword evidence="3 10" id="KW-0963">Cytoplasm</keyword>
<evidence type="ECO:0000256" key="11">
    <source>
        <dbReference type="RuleBase" id="RU363038"/>
    </source>
</evidence>
<evidence type="ECO:0000259" key="12">
    <source>
        <dbReference type="SMART" id="SM00836"/>
    </source>
</evidence>
<dbReference type="FunFam" id="1.10.730.10:FF:000008">
    <property type="entry name" value="Arginine--tRNA ligase"/>
    <property type="match status" value="1"/>
</dbReference>
<comment type="similarity">
    <text evidence="2 10 11">Belongs to the class-I aminoacyl-tRNA synthetase family.</text>
</comment>
<evidence type="ECO:0000256" key="4">
    <source>
        <dbReference type="ARBA" id="ARBA00022598"/>
    </source>
</evidence>
<dbReference type="RefSeq" id="WP_109960166.1">
    <property type="nucleotide sequence ID" value="NZ_CP029553.1"/>
</dbReference>
<dbReference type="InterPro" id="IPR009080">
    <property type="entry name" value="tRNAsynth_Ia_anticodon-bd"/>
</dbReference>
<dbReference type="Pfam" id="PF03485">
    <property type="entry name" value="Arg_tRNA_synt_N"/>
    <property type="match status" value="1"/>
</dbReference>
<evidence type="ECO:0000256" key="5">
    <source>
        <dbReference type="ARBA" id="ARBA00022741"/>
    </source>
</evidence>
<protein>
    <recommendedName>
        <fullName evidence="10">Arginine--tRNA ligase</fullName>
        <ecNumber evidence="10">6.1.1.19</ecNumber>
    </recommendedName>
    <alternativeName>
        <fullName evidence="10">Arginyl-tRNA synthetase</fullName>
        <shortName evidence="10">ArgRS</shortName>
    </alternativeName>
</protein>
<keyword evidence="5 10" id="KW-0547">Nucleotide-binding</keyword>
<feature type="domain" description="Arginyl tRNA synthetase N-terminal" evidence="13">
    <location>
        <begin position="5"/>
        <end position="94"/>
    </location>
</feature>
<dbReference type="GO" id="GO:0006420">
    <property type="term" value="P:arginyl-tRNA aminoacylation"/>
    <property type="evidence" value="ECO:0007669"/>
    <property type="project" value="UniProtKB-UniRule"/>
</dbReference>
<dbReference type="CDD" id="cd00671">
    <property type="entry name" value="ArgRS_core"/>
    <property type="match status" value="1"/>
</dbReference>
<name>A0A2U8WP23_9HYPH</name>
<dbReference type="NCBIfam" id="TIGR00456">
    <property type="entry name" value="argS"/>
    <property type="match status" value="1"/>
</dbReference>
<proteinExistence type="inferred from homology"/>
<dbReference type="PANTHER" id="PTHR11956:SF5">
    <property type="entry name" value="ARGININE--TRNA LIGASE, CYTOPLASMIC"/>
    <property type="match status" value="1"/>
</dbReference>
<feature type="domain" description="DALR anticodon binding" evidence="12">
    <location>
        <begin position="453"/>
        <end position="584"/>
    </location>
</feature>
<dbReference type="InterPro" id="IPR001278">
    <property type="entry name" value="Arg-tRNA-ligase"/>
</dbReference>
<keyword evidence="8 10" id="KW-0030">Aminoacyl-tRNA synthetase</keyword>
<dbReference type="Pfam" id="PF00750">
    <property type="entry name" value="tRNA-synt_1d"/>
    <property type="match status" value="1"/>
</dbReference>
<evidence type="ECO:0000256" key="9">
    <source>
        <dbReference type="ARBA" id="ARBA00049339"/>
    </source>
</evidence>
<comment type="catalytic activity">
    <reaction evidence="9 10">
        <text>tRNA(Arg) + L-arginine + ATP = L-arginyl-tRNA(Arg) + AMP + diphosphate</text>
        <dbReference type="Rhea" id="RHEA:20301"/>
        <dbReference type="Rhea" id="RHEA-COMP:9658"/>
        <dbReference type="Rhea" id="RHEA-COMP:9673"/>
        <dbReference type="ChEBI" id="CHEBI:30616"/>
        <dbReference type="ChEBI" id="CHEBI:32682"/>
        <dbReference type="ChEBI" id="CHEBI:33019"/>
        <dbReference type="ChEBI" id="CHEBI:78442"/>
        <dbReference type="ChEBI" id="CHEBI:78513"/>
        <dbReference type="ChEBI" id="CHEBI:456215"/>
        <dbReference type="EC" id="6.1.1.19"/>
    </reaction>
</comment>
<evidence type="ECO:0000259" key="13">
    <source>
        <dbReference type="SMART" id="SM01016"/>
    </source>
</evidence>
<dbReference type="SUPFAM" id="SSF52374">
    <property type="entry name" value="Nucleotidylyl transferase"/>
    <property type="match status" value="1"/>
</dbReference>
<evidence type="ECO:0000313" key="14">
    <source>
        <dbReference type="EMBL" id="AWN47847.1"/>
    </source>
</evidence>
<dbReference type="EC" id="6.1.1.19" evidence="10"/>
<dbReference type="Pfam" id="PF05746">
    <property type="entry name" value="DALR_1"/>
    <property type="match status" value="1"/>
</dbReference>
<dbReference type="OrthoDB" id="9803211at2"/>
<dbReference type="HAMAP" id="MF_00123">
    <property type="entry name" value="Arg_tRNA_synth"/>
    <property type="match status" value="1"/>
</dbReference>
<feature type="short sequence motif" description="'HIGH' region" evidence="10">
    <location>
        <begin position="130"/>
        <end position="140"/>
    </location>
</feature>